<gene>
    <name evidence="6" type="ORF">N7476_000169</name>
</gene>
<evidence type="ECO:0000313" key="7">
    <source>
        <dbReference type="Proteomes" id="UP001147746"/>
    </source>
</evidence>
<dbReference type="EMBL" id="JAPZBO010000001">
    <property type="protein sequence ID" value="KAJ5330386.1"/>
    <property type="molecule type" value="Genomic_DNA"/>
</dbReference>
<comment type="similarity">
    <text evidence="1">Belongs to the FMO family.</text>
</comment>
<dbReference type="Proteomes" id="UP001147746">
    <property type="component" value="Unassembled WGS sequence"/>
</dbReference>
<dbReference type="Pfam" id="PF00743">
    <property type="entry name" value="FMO-like"/>
    <property type="match status" value="2"/>
</dbReference>
<reference evidence="6" key="2">
    <citation type="journal article" date="2023" name="IMA Fungus">
        <title>Comparative genomic study of the Penicillium genus elucidates a diverse pangenome and 15 lateral gene transfer events.</title>
        <authorList>
            <person name="Petersen C."/>
            <person name="Sorensen T."/>
            <person name="Nielsen M.R."/>
            <person name="Sondergaard T.E."/>
            <person name="Sorensen J.L."/>
            <person name="Fitzpatrick D.A."/>
            <person name="Frisvad J.C."/>
            <person name="Nielsen K.L."/>
        </authorList>
    </citation>
    <scope>NUCLEOTIDE SEQUENCE</scope>
    <source>
        <strain evidence="6">IBT 21472</strain>
    </source>
</reference>
<proteinExistence type="inferred from homology"/>
<dbReference type="AlphaFoldDB" id="A0A9W9QAZ4"/>
<dbReference type="PANTHER" id="PTHR23023">
    <property type="entry name" value="DIMETHYLANILINE MONOOXYGENASE"/>
    <property type="match status" value="1"/>
</dbReference>
<organism evidence="6 7">
    <name type="scientific">Penicillium atrosanguineum</name>
    <dbReference type="NCBI Taxonomy" id="1132637"/>
    <lineage>
        <taxon>Eukaryota</taxon>
        <taxon>Fungi</taxon>
        <taxon>Dikarya</taxon>
        <taxon>Ascomycota</taxon>
        <taxon>Pezizomycotina</taxon>
        <taxon>Eurotiomycetes</taxon>
        <taxon>Eurotiomycetidae</taxon>
        <taxon>Eurotiales</taxon>
        <taxon>Aspergillaceae</taxon>
        <taxon>Penicillium</taxon>
    </lineage>
</organism>
<keyword evidence="2" id="KW-0285">Flavoprotein</keyword>
<evidence type="ECO:0000313" key="6">
    <source>
        <dbReference type="EMBL" id="KAJ5330386.1"/>
    </source>
</evidence>
<dbReference type="GO" id="GO:0004499">
    <property type="term" value="F:N,N-dimethylaniline monooxygenase activity"/>
    <property type="evidence" value="ECO:0007669"/>
    <property type="project" value="InterPro"/>
</dbReference>
<evidence type="ECO:0000256" key="2">
    <source>
        <dbReference type="ARBA" id="ARBA00022630"/>
    </source>
</evidence>
<keyword evidence="5" id="KW-0560">Oxidoreductase</keyword>
<dbReference type="SUPFAM" id="SSF51905">
    <property type="entry name" value="FAD/NAD(P)-binding domain"/>
    <property type="match status" value="2"/>
</dbReference>
<evidence type="ECO:0000256" key="4">
    <source>
        <dbReference type="ARBA" id="ARBA00022857"/>
    </source>
</evidence>
<dbReference type="InterPro" id="IPR020946">
    <property type="entry name" value="Flavin_mOase-like"/>
</dbReference>
<name>A0A9W9QAZ4_9EURO</name>
<dbReference type="PIRSF" id="PIRSF000332">
    <property type="entry name" value="FMO"/>
    <property type="match status" value="1"/>
</dbReference>
<dbReference type="GO" id="GO:0050661">
    <property type="term" value="F:NADP binding"/>
    <property type="evidence" value="ECO:0007669"/>
    <property type="project" value="InterPro"/>
</dbReference>
<evidence type="ECO:0000256" key="5">
    <source>
        <dbReference type="ARBA" id="ARBA00023002"/>
    </source>
</evidence>
<comment type="caution">
    <text evidence="6">The sequence shown here is derived from an EMBL/GenBank/DDBJ whole genome shotgun (WGS) entry which is preliminary data.</text>
</comment>
<dbReference type="PRINTS" id="PR00419">
    <property type="entry name" value="ADXRDTASE"/>
</dbReference>
<dbReference type="InterPro" id="IPR000960">
    <property type="entry name" value="Flavin_mOase"/>
</dbReference>
<dbReference type="Gene3D" id="3.50.50.60">
    <property type="entry name" value="FAD/NAD(P)-binding domain"/>
    <property type="match status" value="2"/>
</dbReference>
<dbReference type="InterPro" id="IPR036188">
    <property type="entry name" value="FAD/NAD-bd_sf"/>
</dbReference>
<keyword evidence="7" id="KW-1185">Reference proteome</keyword>
<keyword evidence="3" id="KW-0274">FAD</keyword>
<dbReference type="InterPro" id="IPR050346">
    <property type="entry name" value="FMO-like"/>
</dbReference>
<evidence type="ECO:0000256" key="3">
    <source>
        <dbReference type="ARBA" id="ARBA00022827"/>
    </source>
</evidence>
<dbReference type="GO" id="GO:0050660">
    <property type="term" value="F:flavin adenine dinucleotide binding"/>
    <property type="evidence" value="ECO:0007669"/>
    <property type="project" value="InterPro"/>
</dbReference>
<evidence type="ECO:0000256" key="1">
    <source>
        <dbReference type="ARBA" id="ARBA00009183"/>
    </source>
</evidence>
<keyword evidence="4" id="KW-0521">NADP</keyword>
<sequence length="496" mass="54849">MTDSTINRVAIIGAGISGIVSAAHLLAAGLEVTVFERSQAAGGVWLFDKRVPIEVQYPNRRPSDVGWYSQDNRSENEQRSLVHAPPGPCYESLTNNVSTPLLRTKLNAWPEGTPHYVNHNVLKEYIQDTSKKTGVDDVTIYGALVKQVYKEDQNWHVHWTTLNEESGTGNIVEHQKSAKFDAVVVGSGHYHTPLIPDITGLAEAKAKWPAKITHSKSFRSSKGLEQKNVLLVGGGVSSVDIAREISPVAKHVYQSTRNGAFDIPATALPKGTFRVEEVIKFELISSEPSPDEHSPIIAHLKSGQTLRDIDLVILCTGYQMVLPFLPQYNETDATASYASNSFIVTDGAQFHNLHRDVFYIPDPTLAFVGVPFYTATFTLFEFQAIAVAAFFSGISQLPSTESLRDEYESRVRERGHGRSFHSLKGEEEAYVKSLVEWVNAGRAHRGLPLIEGHTSSWVEAKKDQIEKLHLLWQGLPQSSSESEALVKRPAEVEVIA</sequence>
<protein>
    <submittedName>
        <fullName evidence="6">Uncharacterized protein</fullName>
    </submittedName>
</protein>
<reference evidence="6" key="1">
    <citation type="submission" date="2022-12" db="EMBL/GenBank/DDBJ databases">
        <authorList>
            <person name="Petersen C."/>
        </authorList>
    </citation>
    <scope>NUCLEOTIDE SEQUENCE</scope>
    <source>
        <strain evidence="6">IBT 21472</strain>
    </source>
</reference>
<accession>A0A9W9QAZ4</accession>